<keyword evidence="11" id="KW-1185">Reference proteome</keyword>
<dbReference type="Proteomes" id="UP000230069">
    <property type="component" value="Unassembled WGS sequence"/>
</dbReference>
<dbReference type="GO" id="GO:0046872">
    <property type="term" value="F:metal ion binding"/>
    <property type="evidence" value="ECO:0007669"/>
    <property type="project" value="UniProtKB-KW"/>
</dbReference>
<dbReference type="PANTHER" id="PTHR13172">
    <property type="entry name" value="MITOCHONDRIAL IMPORT INNER MEMBRANE TRANSLOCASE SUBUNIT TIM9B"/>
    <property type="match status" value="1"/>
</dbReference>
<keyword evidence="7 8" id="KW-1015">Disulfide bond</keyword>
<comment type="subcellular location">
    <subcellularLocation>
        <location evidence="8">Mitochondrion inner membrane</location>
        <topology evidence="8">Peripheral membrane protein</topology>
        <orientation evidence="8">Intermembrane side</orientation>
    </subcellularLocation>
</comment>
<feature type="domain" description="Tim10-like" evidence="9">
    <location>
        <begin position="23"/>
        <end position="84"/>
    </location>
</feature>
<dbReference type="AlphaFoldDB" id="A0A2G5D6I5"/>
<reference evidence="10 11" key="1">
    <citation type="submission" date="2017-09" db="EMBL/GenBank/DDBJ databases">
        <title>WGS assembly of Aquilegia coerulea Goldsmith.</title>
        <authorList>
            <person name="Hodges S."/>
            <person name="Kramer E."/>
            <person name="Nordborg M."/>
            <person name="Tomkins J."/>
            <person name="Borevitz J."/>
            <person name="Derieg N."/>
            <person name="Yan J."/>
            <person name="Mihaltcheva S."/>
            <person name="Hayes R.D."/>
            <person name="Rokhsar D."/>
        </authorList>
    </citation>
    <scope>NUCLEOTIDE SEQUENCE [LARGE SCALE GENOMIC DNA]</scope>
    <source>
        <strain evidence="11">cv. Goldsmith</strain>
    </source>
</reference>
<evidence type="ECO:0000256" key="3">
    <source>
        <dbReference type="ARBA" id="ARBA00022833"/>
    </source>
</evidence>
<organism evidence="10 11">
    <name type="scientific">Aquilegia coerulea</name>
    <name type="common">Rocky mountain columbine</name>
    <dbReference type="NCBI Taxonomy" id="218851"/>
    <lineage>
        <taxon>Eukaryota</taxon>
        <taxon>Viridiplantae</taxon>
        <taxon>Streptophyta</taxon>
        <taxon>Embryophyta</taxon>
        <taxon>Tracheophyta</taxon>
        <taxon>Spermatophyta</taxon>
        <taxon>Magnoliopsida</taxon>
        <taxon>Ranunculales</taxon>
        <taxon>Ranunculaceae</taxon>
        <taxon>Thalictroideae</taxon>
        <taxon>Aquilegia</taxon>
    </lineage>
</organism>
<keyword evidence="5 8" id="KW-0811">Translocation</keyword>
<dbReference type="Gene3D" id="1.10.287.810">
    <property type="entry name" value="Mitochondrial import inner membrane translocase subunit tim13 like domains"/>
    <property type="match status" value="1"/>
</dbReference>
<dbReference type="STRING" id="218851.A0A2G5D6I5"/>
<dbReference type="InterPro" id="IPR004217">
    <property type="entry name" value="Tim10-like"/>
</dbReference>
<gene>
    <name evidence="10" type="ORF">AQUCO_02700359v1</name>
</gene>
<keyword evidence="3" id="KW-0862">Zinc</keyword>
<comment type="domain">
    <text evidence="8">The twin CX3C motif contains 4 conserved Cys residues that form 2 disulfide bonds in the mitochondrial intermembrane space.</text>
</comment>
<evidence type="ECO:0000313" key="10">
    <source>
        <dbReference type="EMBL" id="PIA39120.1"/>
    </source>
</evidence>
<evidence type="ECO:0000256" key="4">
    <source>
        <dbReference type="ARBA" id="ARBA00022927"/>
    </source>
</evidence>
<proteinExistence type="inferred from homology"/>
<dbReference type="GO" id="GO:0005743">
    <property type="term" value="C:mitochondrial inner membrane"/>
    <property type="evidence" value="ECO:0007669"/>
    <property type="project" value="UniProtKB-SubCell"/>
</dbReference>
<keyword evidence="2" id="KW-0479">Metal-binding</keyword>
<dbReference type="InParanoid" id="A0A2G5D6I5"/>
<evidence type="ECO:0000256" key="1">
    <source>
        <dbReference type="ARBA" id="ARBA00022448"/>
    </source>
</evidence>
<evidence type="ECO:0000256" key="6">
    <source>
        <dbReference type="ARBA" id="ARBA00023128"/>
    </source>
</evidence>
<evidence type="ECO:0000256" key="8">
    <source>
        <dbReference type="RuleBase" id="RU367043"/>
    </source>
</evidence>
<evidence type="ECO:0000259" key="9">
    <source>
        <dbReference type="Pfam" id="PF02953"/>
    </source>
</evidence>
<keyword evidence="8" id="KW-0999">Mitochondrion inner membrane</keyword>
<accession>A0A2G5D6I5</accession>
<keyword evidence="8" id="KW-0143">Chaperone</keyword>
<comment type="similarity">
    <text evidence="8">Belongs to the small Tim family.</text>
</comment>
<comment type="function">
    <text evidence="8">Mitochondrial intermembrane chaperone that participates in the import and insertion of some multi-pass transmembrane proteins into the mitochondrial inner membrane. Also required for the transfer of beta-barrel precursors from the TOM complex to the sorting and assembly machinery (SAM complex) of the outer membrane. Acts as a chaperone-like protein that protects the hydrophobic precursors from aggregation and guide them through the mitochondrial intermembrane space.</text>
</comment>
<dbReference type="GO" id="GO:0015031">
    <property type="term" value="P:protein transport"/>
    <property type="evidence" value="ECO:0007669"/>
    <property type="project" value="UniProtKB-KW"/>
</dbReference>
<keyword evidence="4 8" id="KW-0653">Protein transport</keyword>
<dbReference type="EMBL" id="KZ305044">
    <property type="protein sequence ID" value="PIA39120.1"/>
    <property type="molecule type" value="Genomic_DNA"/>
</dbReference>
<keyword evidence="6 8" id="KW-0496">Mitochondrion</keyword>
<dbReference type="FunCoup" id="A0A2G5D6I5">
    <property type="interactions" value="2818"/>
</dbReference>
<dbReference type="InterPro" id="IPR035427">
    <property type="entry name" value="Tim10-like_dom_sf"/>
</dbReference>
<name>A0A2G5D6I5_AQUCA</name>
<evidence type="ECO:0000256" key="5">
    <source>
        <dbReference type="ARBA" id="ARBA00023010"/>
    </source>
</evidence>
<evidence type="ECO:0000256" key="2">
    <source>
        <dbReference type="ARBA" id="ARBA00022723"/>
    </source>
</evidence>
<dbReference type="InterPro" id="IPR050673">
    <property type="entry name" value="Mito_inner_translocase_sub"/>
</dbReference>
<dbReference type="Pfam" id="PF02953">
    <property type="entry name" value="zf-Tim10_DDP"/>
    <property type="match status" value="1"/>
</dbReference>
<protein>
    <recommendedName>
        <fullName evidence="8">Mitochondrial import inner membrane translocase subunit</fullName>
    </recommendedName>
</protein>
<keyword evidence="1 8" id="KW-0813">Transport</keyword>
<evidence type="ECO:0000313" key="11">
    <source>
        <dbReference type="Proteomes" id="UP000230069"/>
    </source>
</evidence>
<dbReference type="SUPFAM" id="SSF144122">
    <property type="entry name" value="Tim10-like"/>
    <property type="match status" value="1"/>
</dbReference>
<sequence>MDKNMIAALEGLAPADQQKMQALIESLQMKDSLRMYNSLVERSFNDCVDTFQRKTLSKQEESCVRKCVEKFMKHQMRVGMRFAELNQGAPTSDTD</sequence>
<evidence type="ECO:0000256" key="7">
    <source>
        <dbReference type="ARBA" id="ARBA00023157"/>
    </source>
</evidence>
<keyword evidence="8" id="KW-0472">Membrane</keyword>
<dbReference type="OrthoDB" id="1551503at2759"/>
<comment type="subunit">
    <text evidence="8">Heterohexamer.</text>
</comment>